<evidence type="ECO:0000313" key="7">
    <source>
        <dbReference type="Proteomes" id="UP000278222"/>
    </source>
</evidence>
<organism evidence="6 7">
    <name type="scientific">Stella humosa</name>
    <dbReference type="NCBI Taxonomy" id="94"/>
    <lineage>
        <taxon>Bacteria</taxon>
        <taxon>Pseudomonadati</taxon>
        <taxon>Pseudomonadota</taxon>
        <taxon>Alphaproteobacteria</taxon>
        <taxon>Rhodospirillales</taxon>
        <taxon>Stellaceae</taxon>
        <taxon>Stella</taxon>
    </lineage>
</organism>
<evidence type="ECO:0000259" key="5">
    <source>
        <dbReference type="PROSITE" id="PS51078"/>
    </source>
</evidence>
<dbReference type="FunFam" id="1.10.10.10:FF:000056">
    <property type="entry name" value="IclR family transcriptional regulator"/>
    <property type="match status" value="1"/>
</dbReference>
<dbReference type="Gene3D" id="1.10.10.10">
    <property type="entry name" value="Winged helix-like DNA-binding domain superfamily/Winged helix DNA-binding domain"/>
    <property type="match status" value="1"/>
</dbReference>
<evidence type="ECO:0000256" key="1">
    <source>
        <dbReference type="ARBA" id="ARBA00023015"/>
    </source>
</evidence>
<dbReference type="GO" id="GO:0003700">
    <property type="term" value="F:DNA-binding transcription factor activity"/>
    <property type="evidence" value="ECO:0007669"/>
    <property type="project" value="TreeGrafter"/>
</dbReference>
<dbReference type="PROSITE" id="PS51077">
    <property type="entry name" value="HTH_ICLR"/>
    <property type="match status" value="1"/>
</dbReference>
<dbReference type="Pfam" id="PF09339">
    <property type="entry name" value="HTH_IclR"/>
    <property type="match status" value="1"/>
</dbReference>
<name>A0A3N1MFM9_9PROT</name>
<keyword evidence="1" id="KW-0805">Transcription regulation</keyword>
<accession>A0A3N1MFM9</accession>
<dbReference type="SUPFAM" id="SSF46785">
    <property type="entry name" value="Winged helix' DNA-binding domain"/>
    <property type="match status" value="1"/>
</dbReference>
<evidence type="ECO:0000259" key="4">
    <source>
        <dbReference type="PROSITE" id="PS51077"/>
    </source>
</evidence>
<dbReference type="Gene3D" id="3.30.450.40">
    <property type="match status" value="1"/>
</dbReference>
<keyword evidence="7" id="KW-1185">Reference proteome</keyword>
<proteinExistence type="predicted"/>
<dbReference type="GO" id="GO:0045892">
    <property type="term" value="P:negative regulation of DNA-templated transcription"/>
    <property type="evidence" value="ECO:0007669"/>
    <property type="project" value="TreeGrafter"/>
</dbReference>
<keyword evidence="3" id="KW-0804">Transcription</keyword>
<feature type="domain" description="HTH iclR-type" evidence="4">
    <location>
        <begin position="13"/>
        <end position="75"/>
    </location>
</feature>
<gene>
    <name evidence="6" type="ORF">EDC65_1132</name>
</gene>
<dbReference type="Proteomes" id="UP000278222">
    <property type="component" value="Unassembled WGS sequence"/>
</dbReference>
<evidence type="ECO:0000256" key="3">
    <source>
        <dbReference type="ARBA" id="ARBA00023163"/>
    </source>
</evidence>
<reference evidence="6 7" key="1">
    <citation type="submission" date="2018-11" db="EMBL/GenBank/DDBJ databases">
        <title>Genomic Encyclopedia of Type Strains, Phase IV (KMG-IV): sequencing the most valuable type-strain genomes for metagenomic binning, comparative biology and taxonomic classification.</title>
        <authorList>
            <person name="Goeker M."/>
        </authorList>
    </citation>
    <scope>NUCLEOTIDE SEQUENCE [LARGE SCALE GENOMIC DNA]</scope>
    <source>
        <strain evidence="6 7">DSM 5900</strain>
    </source>
</reference>
<dbReference type="Pfam" id="PF01614">
    <property type="entry name" value="IclR_C"/>
    <property type="match status" value="1"/>
</dbReference>
<dbReference type="EMBL" id="RJKX01000011">
    <property type="protein sequence ID" value="ROQ01945.1"/>
    <property type="molecule type" value="Genomic_DNA"/>
</dbReference>
<dbReference type="SMART" id="SM00346">
    <property type="entry name" value="HTH_ICLR"/>
    <property type="match status" value="1"/>
</dbReference>
<dbReference type="InterPro" id="IPR036390">
    <property type="entry name" value="WH_DNA-bd_sf"/>
</dbReference>
<dbReference type="OrthoDB" id="6057486at2"/>
<dbReference type="AlphaFoldDB" id="A0A3N1MFM9"/>
<dbReference type="SUPFAM" id="SSF55781">
    <property type="entry name" value="GAF domain-like"/>
    <property type="match status" value="1"/>
</dbReference>
<dbReference type="InterPro" id="IPR029016">
    <property type="entry name" value="GAF-like_dom_sf"/>
</dbReference>
<dbReference type="InterPro" id="IPR005471">
    <property type="entry name" value="Tscrpt_reg_IclR_N"/>
</dbReference>
<evidence type="ECO:0000313" key="6">
    <source>
        <dbReference type="EMBL" id="ROQ01945.1"/>
    </source>
</evidence>
<keyword evidence="2" id="KW-0238">DNA-binding</keyword>
<evidence type="ECO:0000256" key="2">
    <source>
        <dbReference type="ARBA" id="ARBA00023125"/>
    </source>
</evidence>
<feature type="domain" description="IclR-ED" evidence="5">
    <location>
        <begin position="76"/>
        <end position="256"/>
    </location>
</feature>
<dbReference type="PROSITE" id="PS51078">
    <property type="entry name" value="ICLR_ED"/>
    <property type="match status" value="1"/>
</dbReference>
<comment type="caution">
    <text evidence="6">The sequence shown here is derived from an EMBL/GenBank/DDBJ whole genome shotgun (WGS) entry which is preliminary data.</text>
</comment>
<dbReference type="InterPro" id="IPR050707">
    <property type="entry name" value="HTH_MetabolicPath_Reg"/>
</dbReference>
<dbReference type="RefSeq" id="WP_123688651.1">
    <property type="nucleotide sequence ID" value="NZ_AP019700.1"/>
</dbReference>
<dbReference type="InterPro" id="IPR014757">
    <property type="entry name" value="Tscrpt_reg_IclR_C"/>
</dbReference>
<dbReference type="PANTHER" id="PTHR30136">
    <property type="entry name" value="HELIX-TURN-HELIX TRANSCRIPTIONAL REGULATOR, ICLR FAMILY"/>
    <property type="match status" value="1"/>
</dbReference>
<dbReference type="InterPro" id="IPR036388">
    <property type="entry name" value="WH-like_DNA-bd_sf"/>
</dbReference>
<protein>
    <submittedName>
        <fullName evidence="6">IclR family transcriptional regulator</fullName>
    </submittedName>
</protein>
<dbReference type="PANTHER" id="PTHR30136:SF24">
    <property type="entry name" value="HTH-TYPE TRANSCRIPTIONAL REPRESSOR ALLR"/>
    <property type="match status" value="1"/>
</dbReference>
<sequence length="256" mass="28065">MTASDGSTSPLNVKSLHKAFQVLEAFRGGDRHLSLGELAAATGLDKSAVQRFTHTLRAIGYLEQDPATRRYALGRRVLDLAHGYLRNHPLVERAAPILADLRRTTRERVDLSLLDGTDTLYVFRLQSKRETFSAALVGRRVPLFCSAGGRAMLACMTDEVARSIVERSERPAFTASTRTEPARIMAEVRKARRQGYGFQVGEWRPAELVVAAAIVDRTGAPIGAVHIAASLGEWEPEDFERRMAPLVTGAAQAIAE</sequence>
<dbReference type="GO" id="GO:0003677">
    <property type="term" value="F:DNA binding"/>
    <property type="evidence" value="ECO:0007669"/>
    <property type="project" value="UniProtKB-KW"/>
</dbReference>